<dbReference type="EMBL" id="JAKJSC010000003">
    <property type="protein sequence ID" value="MDE5419205.1"/>
    <property type="molecule type" value="Genomic_DNA"/>
</dbReference>
<evidence type="ECO:0000256" key="1">
    <source>
        <dbReference type="SAM" id="SignalP"/>
    </source>
</evidence>
<dbReference type="PANTHER" id="PTHR23150:SF19">
    <property type="entry name" value="FORMYLGLYCINE-GENERATING ENZYME"/>
    <property type="match status" value="1"/>
</dbReference>
<keyword evidence="1" id="KW-0732">Signal</keyword>
<dbReference type="InterPro" id="IPR042095">
    <property type="entry name" value="SUMF_sf"/>
</dbReference>
<dbReference type="Proteomes" id="UP001528920">
    <property type="component" value="Unassembled WGS sequence"/>
</dbReference>
<dbReference type="RefSeq" id="WP_275110535.1">
    <property type="nucleotide sequence ID" value="NZ_JAKJSC010000003.1"/>
</dbReference>
<evidence type="ECO:0000313" key="4">
    <source>
        <dbReference type="Proteomes" id="UP001528920"/>
    </source>
</evidence>
<dbReference type="InterPro" id="IPR005532">
    <property type="entry name" value="SUMF_dom"/>
</dbReference>
<feature type="signal peptide" evidence="1">
    <location>
        <begin position="1"/>
        <end position="20"/>
    </location>
</feature>
<keyword evidence="4" id="KW-1185">Reference proteome</keyword>
<dbReference type="SUPFAM" id="SSF56436">
    <property type="entry name" value="C-type lectin-like"/>
    <property type="match status" value="1"/>
</dbReference>
<feature type="domain" description="Sulfatase-modifying factor enzyme-like" evidence="2">
    <location>
        <begin position="129"/>
        <end position="341"/>
    </location>
</feature>
<name>A0ABT5VVB2_9BACT</name>
<dbReference type="PANTHER" id="PTHR23150">
    <property type="entry name" value="SULFATASE MODIFYING FACTOR 1, 2"/>
    <property type="match status" value="1"/>
</dbReference>
<dbReference type="InterPro" id="IPR051043">
    <property type="entry name" value="Sulfatase_Mod_Factor_Kinase"/>
</dbReference>
<evidence type="ECO:0000313" key="3">
    <source>
        <dbReference type="EMBL" id="MDE5419205.1"/>
    </source>
</evidence>
<dbReference type="Pfam" id="PF03781">
    <property type="entry name" value="FGE-sulfatase"/>
    <property type="match status" value="1"/>
</dbReference>
<gene>
    <name evidence="3" type="ORF">L3049_14485</name>
</gene>
<protein>
    <submittedName>
        <fullName evidence="3">Formylglycine-generating enzyme family protein</fullName>
    </submittedName>
</protein>
<accession>A0ABT5VVB2</accession>
<dbReference type="InterPro" id="IPR016187">
    <property type="entry name" value="CTDL_fold"/>
</dbReference>
<dbReference type="PROSITE" id="PS51257">
    <property type="entry name" value="PROKAR_LIPOPROTEIN"/>
    <property type="match status" value="1"/>
</dbReference>
<comment type="caution">
    <text evidence="3">The sequence shown here is derived from an EMBL/GenBank/DDBJ whole genome shotgun (WGS) entry which is preliminary data.</text>
</comment>
<feature type="chain" id="PRO_5045958153" evidence="1">
    <location>
        <begin position="21"/>
        <end position="344"/>
    </location>
</feature>
<sequence length="344" mass="38015">MKLKHLFLQLSLLLALFACSKEEDESYHQPEITTSGISIITNTRATCGGNLTSNGHMQITAKGLVWHTSANVSLDVNTGKTVDENKAGKFVSTLLNLKKNTSYYVRAYATNDLGTTYGEEREFTTANGMDMISVQGGNFQMGSNNGDPDEKPIHSVTISSFEIGKYEVMQAQWTAVMDNNPSHFKGDSLPVEQVDWNEIQTFINKLNEQTGLNYRLPTEAEWEFASRGGNLTHSYTYSGSNTLDDVAWYINNSGNKTHKVGSKQANELGIYDMSGNVWEWCSDIYGSYSSNSQTNPQGSSSGSYLDNRGGGWFSGENRCPVSNRSNCYPSSNYDSLGFRLVLSL</sequence>
<evidence type="ECO:0000259" key="2">
    <source>
        <dbReference type="Pfam" id="PF03781"/>
    </source>
</evidence>
<proteinExistence type="predicted"/>
<reference evidence="3 4" key="1">
    <citation type="submission" date="2022-01" db="EMBL/GenBank/DDBJ databases">
        <title>Labilibaculum sp. nov, a marine bacterium isolated from Antarctica.</title>
        <authorList>
            <person name="Dai W."/>
        </authorList>
    </citation>
    <scope>NUCLEOTIDE SEQUENCE [LARGE SCALE GENOMIC DNA]</scope>
    <source>
        <strain evidence="3 4">DW002</strain>
    </source>
</reference>
<dbReference type="Gene3D" id="3.90.1580.10">
    <property type="entry name" value="paralog of FGE (formylglycine-generating enzyme)"/>
    <property type="match status" value="1"/>
</dbReference>
<organism evidence="3 4">
    <name type="scientific">Paralabilibaculum antarcticum</name>
    <dbReference type="NCBI Taxonomy" id="2912572"/>
    <lineage>
        <taxon>Bacteria</taxon>
        <taxon>Pseudomonadati</taxon>
        <taxon>Bacteroidota</taxon>
        <taxon>Bacteroidia</taxon>
        <taxon>Marinilabiliales</taxon>
        <taxon>Marinifilaceae</taxon>
        <taxon>Paralabilibaculum</taxon>
    </lineage>
</organism>